<accession>A0AB37M8N5</accession>
<evidence type="ECO:0000313" key="2">
    <source>
        <dbReference type="Proteomes" id="UP000286003"/>
    </source>
</evidence>
<name>A0AB37M8N5_9BACE</name>
<dbReference type="RefSeq" id="WP_117707227.1">
    <property type="nucleotide sequence ID" value="NZ_JAQCXL010000004.1"/>
</dbReference>
<dbReference type="Proteomes" id="UP000286003">
    <property type="component" value="Unassembled WGS sequence"/>
</dbReference>
<proteinExistence type="predicted"/>
<protein>
    <submittedName>
        <fullName evidence="1">6-bladed beta-propeller</fullName>
    </submittedName>
</protein>
<sequence length="393" mass="46234">MKKVKYIFSFFCFLLMTQGCTTVDKTDENSLQRIEFDLNKQHVNIHDVGLISDIAIVNLANEEVILDEINKVIKKYDRIYILDKNKTHSVFIYDNSGNLINFISNVGNGPEEYIQLTDIFTNSMDATLNLVSRMDRKILKYDLEGANFKQVEYLPKNFRQFSKLEDGYVGYMGNYIEDGKHPKNIFTLSKDLQIKGEFLEIDETWDSKVLDNGSVFSNYEDKTYFIQPMDFNVYSIGTDMISKTYYIDFGDKSWPQDLTEYGDVRRVLRETPERYIQRFYDFQETDNFLIIKLLIKGQYCLALYNKSTQETFVADLTPYTDKYFFPFGKIVGIDENAIYTSIEASEMKVFVTGKNEYNNFESQYPEQIKRLREKFPNINEEGNPFLIIYYLKK</sequence>
<comment type="caution">
    <text evidence="1">The sequence shown here is derived from an EMBL/GenBank/DDBJ whole genome shotgun (WGS) entry which is preliminary data.</text>
</comment>
<dbReference type="EMBL" id="QRQM01000022">
    <property type="protein sequence ID" value="RHN04450.1"/>
    <property type="molecule type" value="Genomic_DNA"/>
</dbReference>
<dbReference type="Pfam" id="PF17170">
    <property type="entry name" value="DUF5128"/>
    <property type="match status" value="1"/>
</dbReference>
<organism evidence="1 2">
    <name type="scientific">Bacteroides intestinalis</name>
    <dbReference type="NCBI Taxonomy" id="329854"/>
    <lineage>
        <taxon>Bacteria</taxon>
        <taxon>Pseudomonadati</taxon>
        <taxon>Bacteroidota</taxon>
        <taxon>Bacteroidia</taxon>
        <taxon>Bacteroidales</taxon>
        <taxon>Bacteroidaceae</taxon>
        <taxon>Bacteroides</taxon>
    </lineage>
</organism>
<reference evidence="1 2" key="1">
    <citation type="submission" date="2018-08" db="EMBL/GenBank/DDBJ databases">
        <title>A genome reference for cultivated species of the human gut microbiota.</title>
        <authorList>
            <person name="Zou Y."/>
            <person name="Xue W."/>
            <person name="Luo G."/>
        </authorList>
    </citation>
    <scope>NUCLEOTIDE SEQUENCE [LARGE SCALE GENOMIC DNA]</scope>
    <source>
        <strain evidence="1 2">AF31-23</strain>
    </source>
</reference>
<gene>
    <name evidence="1" type="ORF">DWZ32_17665</name>
</gene>
<evidence type="ECO:0000313" key="1">
    <source>
        <dbReference type="EMBL" id="RHN04450.1"/>
    </source>
</evidence>
<dbReference type="PROSITE" id="PS51257">
    <property type="entry name" value="PROKAR_LIPOPROTEIN"/>
    <property type="match status" value="1"/>
</dbReference>
<dbReference type="AlphaFoldDB" id="A0AB37M8N5"/>